<sequence>MSEPRLARALDESLPAVLDAVIEAQGQSKSVGEVIDAATTAAGPIVDVYRHELGDSTALDDLQLTTANAKMHQFVLQGSSTQDTFARLDVALALQCAGVTDAALPHTLLEDILERAPVSECSVLFSYLETRAELLGKDMLPTKGKGLVFLRLCNELLRRLAKTYSEHAVFAGRVLTLLSTTFSIGERSGVNLRGDFNTDNICPIQSTEVPEAMDEDQPEETNSHDAQAKAGEHEEAAETESVRHTDDASTDAATDADADAKATTQQRRPRKRFHADTVQDPHFYVLFWSLQRYFAEPALVFSADGPGKPAVDALDVSDPAVSGTPELATFRRLVRCTLEVFSKFALPTKKRAALRDEPKSVRDSFYPKFLSGRALLDFELHDSDFRRHVLLQFLIIFQYLLSFSETSRERSREWKNQLMLAQHSITSNDERWIRTVWREVQNQICDSGPGGREFLDTAVEILRRENHWIQWKGAGAPPIEKERASLDLTVAHPAQPAPYPFELGTAALSKIWGEGYVVQQPGTRRCEDDEGNEVEVATDGLEELEIPPPVPSLGSLSRRITLSEQRNPDDQGMRQSLAWRALRAAGNERLHLFKYMEGVDDISGLVRAIDAEDRGEEFAVDTVEERKDDENVDAVEENKNETSADAVEERKEEACADAIEVPTSAETGNETIYMDAEEGHLEAGEHHEASEEQHKASGERDAGNVSHMQEDSDSDAFSAAPAEESDDGGPREQTDVQAEDVEERREARAAQHAKSARQAATDAQVSRPQ</sequence>
<evidence type="ECO:0008006" key="4">
    <source>
        <dbReference type="Google" id="ProtNLM"/>
    </source>
</evidence>
<protein>
    <recommendedName>
        <fullName evidence="4">THO complex subunit 1</fullName>
    </recommendedName>
</protein>
<dbReference type="GO" id="GO:0000445">
    <property type="term" value="C:THO complex part of transcription export complex"/>
    <property type="evidence" value="ECO:0007669"/>
    <property type="project" value="TreeGrafter"/>
</dbReference>
<dbReference type="Proteomes" id="UP001219933">
    <property type="component" value="Chromosome 3"/>
</dbReference>
<feature type="compositionally biased region" description="Basic and acidic residues" evidence="1">
    <location>
        <begin position="221"/>
        <end position="247"/>
    </location>
</feature>
<feature type="region of interest" description="Disordered" evidence="1">
    <location>
        <begin position="665"/>
        <end position="769"/>
    </location>
</feature>
<accession>A0AAF0EZA2</accession>
<feature type="compositionally biased region" description="Basic and acidic residues" evidence="1">
    <location>
        <begin position="677"/>
        <end position="702"/>
    </location>
</feature>
<dbReference type="AlphaFoldDB" id="A0AAF0EZA2"/>
<evidence type="ECO:0000313" key="3">
    <source>
        <dbReference type="Proteomes" id="UP001219933"/>
    </source>
</evidence>
<dbReference type="PANTHER" id="PTHR13265:SF0">
    <property type="entry name" value="HPR1"/>
    <property type="match status" value="1"/>
</dbReference>
<dbReference type="PANTHER" id="PTHR13265">
    <property type="entry name" value="THO COMPLEX SUBUNIT 1"/>
    <property type="match status" value="1"/>
</dbReference>
<feature type="region of interest" description="Disordered" evidence="1">
    <location>
        <begin position="210"/>
        <end position="274"/>
    </location>
</feature>
<feature type="region of interest" description="Disordered" evidence="1">
    <location>
        <begin position="624"/>
        <end position="648"/>
    </location>
</feature>
<dbReference type="GO" id="GO:0006406">
    <property type="term" value="P:mRNA export from nucleus"/>
    <property type="evidence" value="ECO:0007669"/>
    <property type="project" value="TreeGrafter"/>
</dbReference>
<feature type="compositionally biased region" description="Low complexity" evidence="1">
    <location>
        <begin position="750"/>
        <end position="760"/>
    </location>
</feature>
<evidence type="ECO:0000313" key="2">
    <source>
        <dbReference type="EMBL" id="WFD35452.1"/>
    </source>
</evidence>
<evidence type="ECO:0000256" key="1">
    <source>
        <dbReference type="SAM" id="MobiDB-lite"/>
    </source>
</evidence>
<dbReference type="EMBL" id="CP119879">
    <property type="protein sequence ID" value="WFD35452.1"/>
    <property type="molecule type" value="Genomic_DNA"/>
</dbReference>
<proteinExistence type="predicted"/>
<keyword evidence="3" id="KW-1185">Reference proteome</keyword>
<dbReference type="InterPro" id="IPR021861">
    <property type="entry name" value="THO_THOC1"/>
</dbReference>
<name>A0AAF0EZA2_9BASI</name>
<gene>
    <name evidence="2" type="ORF">MCUN1_002306</name>
</gene>
<reference evidence="2" key="1">
    <citation type="submission" date="2023-03" db="EMBL/GenBank/DDBJ databases">
        <title>Mating type loci evolution in Malassezia.</title>
        <authorList>
            <person name="Coelho M.A."/>
        </authorList>
    </citation>
    <scope>NUCLEOTIDE SEQUENCE</scope>
    <source>
        <strain evidence="2">CBS 11721</strain>
    </source>
</reference>
<feature type="compositionally biased region" description="Basic and acidic residues" evidence="1">
    <location>
        <begin position="636"/>
        <end position="648"/>
    </location>
</feature>
<dbReference type="Pfam" id="PF11957">
    <property type="entry name" value="efThoc1"/>
    <property type="match status" value="1"/>
</dbReference>
<organism evidence="2 3">
    <name type="scientific">Malassezia cuniculi</name>
    <dbReference type="NCBI Taxonomy" id="948313"/>
    <lineage>
        <taxon>Eukaryota</taxon>
        <taxon>Fungi</taxon>
        <taxon>Dikarya</taxon>
        <taxon>Basidiomycota</taxon>
        <taxon>Ustilaginomycotina</taxon>
        <taxon>Malasseziomycetes</taxon>
        <taxon>Malasseziales</taxon>
        <taxon>Malasseziaceae</taxon>
        <taxon>Malassezia</taxon>
    </lineage>
</organism>